<protein>
    <submittedName>
        <fullName evidence="1">Uncharacterized protein</fullName>
    </submittedName>
</protein>
<comment type="caution">
    <text evidence="1">The sequence shown here is derived from an EMBL/GenBank/DDBJ whole genome shotgun (WGS) entry which is preliminary data.</text>
</comment>
<proteinExistence type="predicted"/>
<evidence type="ECO:0000313" key="1">
    <source>
        <dbReference type="EMBL" id="KAJ2799361.1"/>
    </source>
</evidence>
<feature type="non-terminal residue" evidence="1">
    <location>
        <position position="350"/>
    </location>
</feature>
<accession>A0ACC1L1L7</accession>
<dbReference type="EMBL" id="JANBUP010002680">
    <property type="protein sequence ID" value="KAJ2799361.1"/>
    <property type="molecule type" value="Genomic_DNA"/>
</dbReference>
<keyword evidence="2" id="KW-1185">Reference proteome</keyword>
<reference evidence="1" key="1">
    <citation type="submission" date="2022-07" db="EMBL/GenBank/DDBJ databases">
        <title>Phylogenomic reconstructions and comparative analyses of Kickxellomycotina fungi.</title>
        <authorList>
            <person name="Reynolds N.K."/>
            <person name="Stajich J.E."/>
            <person name="Barry K."/>
            <person name="Grigoriev I.V."/>
            <person name="Crous P."/>
            <person name="Smith M.E."/>
        </authorList>
    </citation>
    <scope>NUCLEOTIDE SEQUENCE</scope>
    <source>
        <strain evidence="1">CBS 102833</strain>
    </source>
</reference>
<evidence type="ECO:0000313" key="2">
    <source>
        <dbReference type="Proteomes" id="UP001140096"/>
    </source>
</evidence>
<name>A0ACC1L1L7_9FUNG</name>
<dbReference type="Proteomes" id="UP001140096">
    <property type="component" value="Unassembled WGS sequence"/>
</dbReference>
<gene>
    <name evidence="1" type="ORF">H4S07_005458</name>
</gene>
<organism evidence="1 2">
    <name type="scientific">Coemansia furcata</name>
    <dbReference type="NCBI Taxonomy" id="417177"/>
    <lineage>
        <taxon>Eukaryota</taxon>
        <taxon>Fungi</taxon>
        <taxon>Fungi incertae sedis</taxon>
        <taxon>Zoopagomycota</taxon>
        <taxon>Kickxellomycotina</taxon>
        <taxon>Kickxellomycetes</taxon>
        <taxon>Kickxellales</taxon>
        <taxon>Kickxellaceae</taxon>
        <taxon>Coemansia</taxon>
    </lineage>
</organism>
<sequence>MRVDSLLNPAPSQPPDHRPSTERATFGEPTLHGHLGRDSYEPVLWRQECGLGPPAQKGPRRPNYFGADGPGDDGEGEEHIALGGGHGASESARVHAKHMQLPHPGDRQAPSYYAPVMREAKHGYHSIRQGAVQGRDAGPRIFVPRPRIVGHGAMSMDKSGDYIQTMPSEHMALGDAPMQPSPSSTYSPCGSTPGTRSSPSFPSEAVFSNPALSPERRVPASHLHPAAAAAAALASMSGRMVDEYDDDDDDELDPYAAAFAAANRAAMSTVSGYAGFGQVAGAHSAPSMAIQPPPAALTCYPPLLPCLANSSPPIATTNLDGDRPGVSHKRKSSQASADDNPKCPKTNGSP</sequence>